<protein>
    <submittedName>
        <fullName evidence="1">Uncharacterized protein</fullName>
    </submittedName>
</protein>
<organism evidence="1 2">
    <name type="scientific">Zarea fungicola</name>
    <dbReference type="NCBI Taxonomy" id="93591"/>
    <lineage>
        <taxon>Eukaryota</taxon>
        <taxon>Fungi</taxon>
        <taxon>Dikarya</taxon>
        <taxon>Ascomycota</taxon>
        <taxon>Pezizomycotina</taxon>
        <taxon>Sordariomycetes</taxon>
        <taxon>Hypocreomycetidae</taxon>
        <taxon>Hypocreales</taxon>
        <taxon>Cordycipitaceae</taxon>
        <taxon>Zarea</taxon>
    </lineage>
</organism>
<reference evidence="1" key="1">
    <citation type="submission" date="2022-08" db="EMBL/GenBank/DDBJ databases">
        <title>Genome Sequence of Lecanicillium fungicola.</title>
        <authorList>
            <person name="Buettner E."/>
        </authorList>
    </citation>
    <scope>NUCLEOTIDE SEQUENCE</scope>
    <source>
        <strain evidence="1">Babe33</strain>
    </source>
</reference>
<dbReference type="EMBL" id="JANJQO010001678">
    <property type="protein sequence ID" value="KAJ2969746.1"/>
    <property type="molecule type" value="Genomic_DNA"/>
</dbReference>
<dbReference type="Proteomes" id="UP001143910">
    <property type="component" value="Unassembled WGS sequence"/>
</dbReference>
<evidence type="ECO:0000313" key="2">
    <source>
        <dbReference type="Proteomes" id="UP001143910"/>
    </source>
</evidence>
<evidence type="ECO:0000313" key="1">
    <source>
        <dbReference type="EMBL" id="KAJ2969746.1"/>
    </source>
</evidence>
<accession>A0ACC1MU12</accession>
<gene>
    <name evidence="1" type="ORF">NQ176_g8510</name>
</gene>
<keyword evidence="2" id="KW-1185">Reference proteome</keyword>
<comment type="caution">
    <text evidence="1">The sequence shown here is derived from an EMBL/GenBank/DDBJ whole genome shotgun (WGS) entry which is preliminary data.</text>
</comment>
<proteinExistence type="predicted"/>
<name>A0ACC1MU12_9HYPO</name>
<sequence>MAWAALEESERSELDSQKDMRQLFEALNEADETHNQKSRLRRGLKLVGPYLQRIGFLVDLASPFVSLNPTAATAHGLIKGSIAILTAVCGAGEDLTADIESFLQRIPAIERINGVVKSSEELPDIHKALVAVYKDLFGFILKLNAIFKRKRFAMTMAINALRPELPGFVSSFNKDADVLSKLLDAEVFATILQIKEEINDANIGSNLDVEEENLTALRRKLRQRADDACDWIASDEVFCDWKDAESNTSILVMLGDLGCGKTITTAFVSDKGVPADAVVCSYYITGHTQTAETPVILRSLMWQLIQAKPNMKRDFLQWFKHATTPTNIFRQSSFDDKIRQFLRHALLASKDVVFFVLDALDECDITVQRELSALFDDLLDNDAPLKVFISMRHNEEAESVLPKNSVQIEHKTSAEQSRIIAGYLAEQLNIPKDIRTQVVEELSSKAEGSAIWIRMALEYCKKSKTISQTGLKAAMDELLTFKGLTEMYWQLFQKCKADLDENEEMLSIALDTLAVSKRPLTVEELSYAVCIELDREYGAETLQELDDLASSRNFFEIVQPFVHKLPVNNGKDQLRLVHHSLRELILRRPAAEWMQTAKTKLKRGERPPTRKPQLEGHILQRCVNYLLYDECRENRLPFLDSGDLLFEVGDVFHDSDDEGTFPETETSKTERFDPKAFGFGGFYAYAASCWTHHFTHAADDLAPSADQLITLCSKDDPRTLNWTASQRSVLTCPACTGTANF</sequence>